<keyword evidence="4" id="KW-1185">Reference proteome</keyword>
<accession>A0ABV5ACY1</accession>
<feature type="chain" id="PRO_5045533232" description="DUF5666 domain-containing protein" evidence="2">
    <location>
        <begin position="23"/>
        <end position="273"/>
    </location>
</feature>
<evidence type="ECO:0008006" key="5">
    <source>
        <dbReference type="Google" id="ProtNLM"/>
    </source>
</evidence>
<evidence type="ECO:0000313" key="4">
    <source>
        <dbReference type="Proteomes" id="UP001579974"/>
    </source>
</evidence>
<proteinExistence type="predicted"/>
<evidence type="ECO:0000256" key="2">
    <source>
        <dbReference type="SAM" id="SignalP"/>
    </source>
</evidence>
<keyword evidence="2" id="KW-0732">Signal</keyword>
<feature type="signal peptide" evidence="2">
    <location>
        <begin position="1"/>
        <end position="22"/>
    </location>
</feature>
<organism evidence="3 4">
    <name type="scientific">Alicyclobacillus fastidiosus</name>
    <dbReference type="NCBI Taxonomy" id="392011"/>
    <lineage>
        <taxon>Bacteria</taxon>
        <taxon>Bacillati</taxon>
        <taxon>Bacillota</taxon>
        <taxon>Bacilli</taxon>
        <taxon>Bacillales</taxon>
        <taxon>Alicyclobacillaceae</taxon>
        <taxon>Alicyclobacillus</taxon>
    </lineage>
</organism>
<sequence length="273" mass="26281">MKEKLSVLVLAGVILLPISGCGATNNSVAGGFVGGVGNSIEQGRNAVGNVIGAGNSTAHRANPNGSPRATGLSFVQGRVVQVNTKSKTLTVQFNTVGRSANTAGTVNHPMHITVPTGWTIRVQGSAPGTISIVTNRASSRFGGGAAGATQAGSVTGAPYSGRNTPGADAVGGGTAARGITRGAAGGTAAGAGGAMIGGAGAGSGTGGTLTPTGPANGVGAAAGVSGTRVFRTAKPGQYMIVSTGRNRIPQTLCTIAVSNSVKAPSVSSRGGVY</sequence>
<protein>
    <recommendedName>
        <fullName evidence="5">DUF5666 domain-containing protein</fullName>
    </recommendedName>
</protein>
<dbReference type="Proteomes" id="UP001579974">
    <property type="component" value="Unassembled WGS sequence"/>
</dbReference>
<feature type="region of interest" description="Disordered" evidence="1">
    <location>
        <begin position="141"/>
        <end position="162"/>
    </location>
</feature>
<evidence type="ECO:0000313" key="3">
    <source>
        <dbReference type="EMBL" id="MFB5190114.1"/>
    </source>
</evidence>
<dbReference type="EMBL" id="JBDXSU010000005">
    <property type="protein sequence ID" value="MFB5190114.1"/>
    <property type="molecule type" value="Genomic_DNA"/>
</dbReference>
<feature type="compositionally biased region" description="Low complexity" evidence="1">
    <location>
        <begin position="147"/>
        <end position="157"/>
    </location>
</feature>
<evidence type="ECO:0000256" key="1">
    <source>
        <dbReference type="SAM" id="MobiDB-lite"/>
    </source>
</evidence>
<reference evidence="3 4" key="1">
    <citation type="journal article" date="2024" name="Int. J. Mol. Sci.">
        <title>Exploration of Alicyclobacillus spp. Genome in Search of Antibiotic Resistance.</title>
        <authorList>
            <person name="Bucka-Kolendo J."/>
            <person name="Kiousi D.E."/>
            <person name="Dekowska A."/>
            <person name="Mikolajczuk-Szczyrba A."/>
            <person name="Karadedos D.M."/>
            <person name="Michael P."/>
            <person name="Galanis A."/>
            <person name="Sokolowska B."/>
        </authorList>
    </citation>
    <scope>NUCLEOTIDE SEQUENCE [LARGE SCALE GENOMIC DNA]</scope>
    <source>
        <strain evidence="3 4">KKP 3000</strain>
    </source>
</reference>
<comment type="caution">
    <text evidence="3">The sequence shown here is derived from an EMBL/GenBank/DDBJ whole genome shotgun (WGS) entry which is preliminary data.</text>
</comment>
<gene>
    <name evidence="3" type="ORF">KKP3000_003558</name>
</gene>
<name>A0ABV5ACY1_9BACL</name>
<dbReference type="RefSeq" id="WP_275473827.1">
    <property type="nucleotide sequence ID" value="NZ_CP162940.1"/>
</dbReference>